<keyword evidence="3" id="KW-1185">Reference proteome</keyword>
<accession>A0ABD3QW27</accession>
<protein>
    <submittedName>
        <fullName evidence="2">Uncharacterized protein</fullName>
    </submittedName>
</protein>
<dbReference type="EMBL" id="JABMIG020000008">
    <property type="protein sequence ID" value="KAL3804418.1"/>
    <property type="molecule type" value="Genomic_DNA"/>
</dbReference>
<sequence length="389" mass="42440">MNPTLHLLTHQSRLLLSRPGRFSSMLDMGGMATANANTRIDVGKNNKVRAVALDFHLITRSIEQRRREAEDRMESAAREGDQSDSSKLKPLADVQPDITLVEKMANLLNIKLGDSSPVGLRQSNAQQNNDSIQDLSSTLLGTNSDTEKKATPQPLSSVSSPHLDIRSKYASKLRNKIDGGVAGIDLMNYEKEEAMRRGDASSHLAAKTLLSSHADDAAAVGSGNTSSSRWLATTGVGKLLSFLTSRSMQIVLLPIPSTPNNPQTDGDAERTLMEMNSLTKQLPHVHFDLLVSDGRRRGGKANADNDAAQDILQYALSKLEISPIQYVVVSDRDDYLRAARESSMFTCRVRPKNVRRGEVTASYNVEDVGGVEGVINEINGISFNSSLKR</sequence>
<evidence type="ECO:0000256" key="1">
    <source>
        <dbReference type="SAM" id="MobiDB-lite"/>
    </source>
</evidence>
<dbReference type="AlphaFoldDB" id="A0ABD3QW27"/>
<evidence type="ECO:0000313" key="3">
    <source>
        <dbReference type="Proteomes" id="UP001516023"/>
    </source>
</evidence>
<dbReference type="Proteomes" id="UP001516023">
    <property type="component" value="Unassembled WGS sequence"/>
</dbReference>
<proteinExistence type="predicted"/>
<feature type="compositionally biased region" description="Polar residues" evidence="1">
    <location>
        <begin position="135"/>
        <end position="144"/>
    </location>
</feature>
<feature type="region of interest" description="Disordered" evidence="1">
    <location>
        <begin position="135"/>
        <end position="162"/>
    </location>
</feature>
<feature type="compositionally biased region" description="Basic and acidic residues" evidence="1">
    <location>
        <begin position="66"/>
        <end position="87"/>
    </location>
</feature>
<gene>
    <name evidence="2" type="ORF">HJC23_011346</name>
</gene>
<feature type="region of interest" description="Disordered" evidence="1">
    <location>
        <begin position="66"/>
        <end position="91"/>
    </location>
</feature>
<evidence type="ECO:0000313" key="2">
    <source>
        <dbReference type="EMBL" id="KAL3804418.1"/>
    </source>
</evidence>
<reference evidence="2 3" key="1">
    <citation type="journal article" date="2020" name="G3 (Bethesda)">
        <title>Improved Reference Genome for Cyclotella cryptica CCMP332, a Model for Cell Wall Morphogenesis, Salinity Adaptation, and Lipid Production in Diatoms (Bacillariophyta).</title>
        <authorList>
            <person name="Roberts W.R."/>
            <person name="Downey K.M."/>
            <person name="Ruck E.C."/>
            <person name="Traller J.C."/>
            <person name="Alverson A.J."/>
        </authorList>
    </citation>
    <scope>NUCLEOTIDE SEQUENCE [LARGE SCALE GENOMIC DNA]</scope>
    <source>
        <strain evidence="2 3">CCMP332</strain>
    </source>
</reference>
<name>A0ABD3QW27_9STRA</name>
<organism evidence="2 3">
    <name type="scientific">Cyclotella cryptica</name>
    <dbReference type="NCBI Taxonomy" id="29204"/>
    <lineage>
        <taxon>Eukaryota</taxon>
        <taxon>Sar</taxon>
        <taxon>Stramenopiles</taxon>
        <taxon>Ochrophyta</taxon>
        <taxon>Bacillariophyta</taxon>
        <taxon>Coscinodiscophyceae</taxon>
        <taxon>Thalassiosirophycidae</taxon>
        <taxon>Stephanodiscales</taxon>
        <taxon>Stephanodiscaceae</taxon>
        <taxon>Cyclotella</taxon>
    </lineage>
</organism>
<comment type="caution">
    <text evidence="2">The sequence shown here is derived from an EMBL/GenBank/DDBJ whole genome shotgun (WGS) entry which is preliminary data.</text>
</comment>